<evidence type="ECO:0000259" key="2">
    <source>
        <dbReference type="PROSITE" id="PS50234"/>
    </source>
</evidence>
<dbReference type="PANTHER" id="PTHR41248">
    <property type="entry name" value="NORD PROTEIN"/>
    <property type="match status" value="1"/>
</dbReference>
<evidence type="ECO:0000313" key="4">
    <source>
        <dbReference type="Proteomes" id="UP001432062"/>
    </source>
</evidence>
<evidence type="ECO:0000313" key="3">
    <source>
        <dbReference type="EMBL" id="WUV45515.1"/>
    </source>
</evidence>
<dbReference type="Proteomes" id="UP001432062">
    <property type="component" value="Chromosome"/>
</dbReference>
<keyword evidence="4" id="KW-1185">Reference proteome</keyword>
<name>A0ABZ1YUA0_9NOCA</name>
<dbReference type="InterPro" id="IPR051928">
    <property type="entry name" value="NorD/CobT"/>
</dbReference>
<dbReference type="PROSITE" id="PS50234">
    <property type="entry name" value="VWFA"/>
    <property type="match status" value="1"/>
</dbReference>
<dbReference type="PANTHER" id="PTHR41248:SF1">
    <property type="entry name" value="NORD PROTEIN"/>
    <property type="match status" value="1"/>
</dbReference>
<dbReference type="InterPro" id="IPR036465">
    <property type="entry name" value="vWFA_dom_sf"/>
</dbReference>
<accession>A0ABZ1YUA0</accession>
<proteinExistence type="predicted"/>
<gene>
    <name evidence="3" type="ORF">OG563_41515</name>
</gene>
<protein>
    <submittedName>
        <fullName evidence="3">VWA domain-containing protein</fullName>
    </submittedName>
</protein>
<dbReference type="SUPFAM" id="SSF53300">
    <property type="entry name" value="vWA-like"/>
    <property type="match status" value="1"/>
</dbReference>
<dbReference type="InterPro" id="IPR002035">
    <property type="entry name" value="VWF_A"/>
</dbReference>
<dbReference type="Pfam" id="PF00092">
    <property type="entry name" value="VWA"/>
    <property type="match status" value="1"/>
</dbReference>
<reference evidence="3" key="1">
    <citation type="submission" date="2022-10" db="EMBL/GenBank/DDBJ databases">
        <title>The complete genomes of actinobacterial strains from the NBC collection.</title>
        <authorList>
            <person name="Joergensen T.S."/>
            <person name="Alvarez Arevalo M."/>
            <person name="Sterndorff E.B."/>
            <person name="Faurdal D."/>
            <person name="Vuksanovic O."/>
            <person name="Mourched A.-S."/>
            <person name="Charusanti P."/>
            <person name="Shaw S."/>
            <person name="Blin K."/>
            <person name="Weber T."/>
        </authorList>
    </citation>
    <scope>NUCLEOTIDE SEQUENCE</scope>
    <source>
        <strain evidence="3">NBC_01482</strain>
    </source>
</reference>
<dbReference type="EMBL" id="CP109441">
    <property type="protein sequence ID" value="WUV45515.1"/>
    <property type="molecule type" value="Genomic_DNA"/>
</dbReference>
<feature type="region of interest" description="Disordered" evidence="1">
    <location>
        <begin position="200"/>
        <end position="222"/>
    </location>
</feature>
<organism evidence="3 4">
    <name type="scientific">Nocardia vinacea</name>
    <dbReference type="NCBI Taxonomy" id="96468"/>
    <lineage>
        <taxon>Bacteria</taxon>
        <taxon>Bacillati</taxon>
        <taxon>Actinomycetota</taxon>
        <taxon>Actinomycetes</taxon>
        <taxon>Mycobacteriales</taxon>
        <taxon>Nocardiaceae</taxon>
        <taxon>Nocardia</taxon>
    </lineage>
</organism>
<dbReference type="Gene3D" id="3.40.50.410">
    <property type="entry name" value="von Willebrand factor, type A domain"/>
    <property type="match status" value="1"/>
</dbReference>
<sequence>MSVMNVAVAGLSIERSCAVTAVAFSGRRREGVRLVTGARRSFGLNTNRSVVQVPYPPVAPDWTRATLTCGVALQCSPSKDRIARYPLHELSPRELGALSIVEGGVAAGWIADRLPGLLPELRRLLPHLDIADHDLEGDEILDRALGLARSRQQIPRHPLLGKLPLVAPARGGLAVAARRVYARMPWTSTRSDSYRVMSVPVGGDGGSRNTNLPPPSRPENEDVEIRADQRAGLPYPEWNLWTKSFLRDHVAVLEHKHPTRPRPLAPVSPDIRRWFEEHTHRAMRSGLEDGSDLDIDRYVGHYVDTISGAAAEPKVFRELLPGSRDVTTAVLLDGSSSLGVHGGRIFRLELSCADALSRAMTLARERHGLFVFTGNTRHRVEVRCLKDFDDARFVDPSSLGLITGGYTRLGAPLRHLTRRLLEQPSERRLIIVIGDGLMSDEGYEGRYAWADVAHAIEEADDAGVAIYYLAVGPTRVDPLPEVFAARRSRRILRVEELPRVLAHIHRELVDR</sequence>
<evidence type="ECO:0000256" key="1">
    <source>
        <dbReference type="SAM" id="MobiDB-lite"/>
    </source>
</evidence>
<feature type="domain" description="VWFA" evidence="2">
    <location>
        <begin position="327"/>
        <end position="508"/>
    </location>
</feature>